<evidence type="ECO:0000256" key="2">
    <source>
        <dbReference type="ARBA" id="ARBA00023172"/>
    </source>
</evidence>
<dbReference type="PANTHER" id="PTHR30461">
    <property type="entry name" value="DNA-INVERTASE FROM LAMBDOID PROPHAGE"/>
    <property type="match status" value="1"/>
</dbReference>
<keyword evidence="1" id="KW-0238">DNA-binding</keyword>
<dbReference type="Gene3D" id="3.40.50.1390">
    <property type="entry name" value="Resolvase, N-terminal catalytic domain"/>
    <property type="match status" value="1"/>
</dbReference>
<dbReference type="Pfam" id="PF00239">
    <property type="entry name" value="Resolvase"/>
    <property type="match status" value="1"/>
</dbReference>
<evidence type="ECO:0000313" key="7">
    <source>
        <dbReference type="EMBL" id="PNG93452.1"/>
    </source>
</evidence>
<dbReference type="Gene3D" id="3.90.1750.20">
    <property type="entry name" value="Putative Large Serine Recombinase, Chain B, Domain 2"/>
    <property type="match status" value="1"/>
</dbReference>
<protein>
    <recommendedName>
        <fullName evidence="9">Recombinase domain-containing protein</fullName>
    </recommendedName>
</protein>
<feature type="region of interest" description="Disordered" evidence="3">
    <location>
        <begin position="296"/>
        <end position="316"/>
    </location>
</feature>
<dbReference type="GO" id="GO:0003677">
    <property type="term" value="F:DNA binding"/>
    <property type="evidence" value="ECO:0007669"/>
    <property type="project" value="UniProtKB-KW"/>
</dbReference>
<dbReference type="InterPro" id="IPR025827">
    <property type="entry name" value="Zn_ribbon_recom_dom"/>
</dbReference>
<dbReference type="InterPro" id="IPR006119">
    <property type="entry name" value="Resolv_N"/>
</dbReference>
<evidence type="ECO:0008006" key="9">
    <source>
        <dbReference type="Google" id="ProtNLM"/>
    </source>
</evidence>
<dbReference type="Proteomes" id="UP000236520">
    <property type="component" value="Unassembled WGS sequence"/>
</dbReference>
<evidence type="ECO:0000256" key="1">
    <source>
        <dbReference type="ARBA" id="ARBA00023125"/>
    </source>
</evidence>
<dbReference type="EMBL" id="LJIW01000002">
    <property type="protein sequence ID" value="PNG93452.1"/>
    <property type="molecule type" value="Genomic_DNA"/>
</dbReference>
<dbReference type="GO" id="GO:0000150">
    <property type="term" value="F:DNA strand exchange activity"/>
    <property type="evidence" value="ECO:0007669"/>
    <property type="project" value="InterPro"/>
</dbReference>
<proteinExistence type="predicted"/>
<dbReference type="SUPFAM" id="SSF53041">
    <property type="entry name" value="Resolvase-like"/>
    <property type="match status" value="1"/>
</dbReference>
<feature type="domain" description="Resolvase/invertase-type recombinase catalytic" evidence="4">
    <location>
        <begin position="54"/>
        <end position="137"/>
    </location>
</feature>
<dbReference type="AlphaFoldDB" id="A0A2J7YZK4"/>
<feature type="domain" description="Recombinase" evidence="5">
    <location>
        <begin position="189"/>
        <end position="297"/>
    </location>
</feature>
<sequence>MRQLERCKGALPEAWAINSHFYDVESGRLELDARGRKTGYERFDIPIARDGGIADLLAEATHANRRFDVVICESTSRVARRMFENLSVERELERAGVPLFAWNEPIKLDGGRAQQILQRRINQSVAEYEVYNALETSWGGLCTHVREGWNIGKPPYGYAAKRYRHPNPMKAERGATKTRLEPDGARARAVTKIALWRYYENLGYSTIVDRLNADPDLYPVPEPPGGRARARGAWSKSAVCDILRNPKYTGYQVFNRRATRSKHGKVNDPVLWVWSQQPVHEPLIPKWMFDELTGRRQAKRGSRDGNEPNTHPQTRRTYVLRGMIQCACGRRMSGNQRHRTTYYVCWPRANNRGRPETYPGHPKTRYVGESAVLEVVTAFYADRVFGPHRRELLAADLATVDDREARQREAEREQGRRTLADLDKRQENVLRQAQECEPGDPFAAGLRQTYNDLDARRKDILAELAELDAADAAEPGRVTMDAPELLDALPYLAFNLVQAPQELLRRLFATTQLSVRLHAHSDDVTLTVTLPADYLPEIADAAERINDTMPAHTQKPVTRNRATGTRVDAVCAPGRIRTCDTRFRSGIESLPGGARRCRRAPSCLISALWRRTPSGSWLPVPDRPLTHRARTKPFVWEA</sequence>
<dbReference type="InterPro" id="IPR038109">
    <property type="entry name" value="DNA_bind_recomb_sf"/>
</dbReference>
<evidence type="ECO:0000256" key="3">
    <source>
        <dbReference type="SAM" id="MobiDB-lite"/>
    </source>
</evidence>
<organism evidence="7 8">
    <name type="scientific">Streptomyces malaysiensis</name>
    <dbReference type="NCBI Taxonomy" id="92644"/>
    <lineage>
        <taxon>Bacteria</taxon>
        <taxon>Bacillati</taxon>
        <taxon>Actinomycetota</taxon>
        <taxon>Actinomycetes</taxon>
        <taxon>Kitasatosporales</taxon>
        <taxon>Streptomycetaceae</taxon>
        <taxon>Streptomyces</taxon>
        <taxon>Streptomyces violaceusniger group</taxon>
    </lineage>
</organism>
<evidence type="ECO:0000259" key="5">
    <source>
        <dbReference type="Pfam" id="PF07508"/>
    </source>
</evidence>
<evidence type="ECO:0000313" key="8">
    <source>
        <dbReference type="Proteomes" id="UP000236520"/>
    </source>
</evidence>
<dbReference type="InterPro" id="IPR050639">
    <property type="entry name" value="SSR_resolvase"/>
</dbReference>
<dbReference type="InterPro" id="IPR011109">
    <property type="entry name" value="DNA_bind_recombinase_dom"/>
</dbReference>
<dbReference type="InterPro" id="IPR036162">
    <property type="entry name" value="Resolvase-like_N_sf"/>
</dbReference>
<gene>
    <name evidence="7" type="ORF">SMF913_28917</name>
</gene>
<evidence type="ECO:0000259" key="4">
    <source>
        <dbReference type="Pfam" id="PF00239"/>
    </source>
</evidence>
<feature type="compositionally biased region" description="Polar residues" evidence="3">
    <location>
        <begin position="307"/>
        <end position="316"/>
    </location>
</feature>
<accession>A0A2J7YZK4</accession>
<dbReference type="Pfam" id="PF13408">
    <property type="entry name" value="Zn_ribbon_recom"/>
    <property type="match status" value="1"/>
</dbReference>
<feature type="domain" description="Recombinase zinc beta ribbon" evidence="6">
    <location>
        <begin position="320"/>
        <end position="374"/>
    </location>
</feature>
<dbReference type="PANTHER" id="PTHR30461:SF2">
    <property type="entry name" value="SERINE RECOMBINASE PINE-RELATED"/>
    <property type="match status" value="1"/>
</dbReference>
<evidence type="ECO:0000259" key="6">
    <source>
        <dbReference type="Pfam" id="PF13408"/>
    </source>
</evidence>
<keyword evidence="8" id="KW-1185">Reference proteome</keyword>
<keyword evidence="2" id="KW-0233">DNA recombination</keyword>
<dbReference type="Pfam" id="PF07508">
    <property type="entry name" value="Recombinase"/>
    <property type="match status" value="1"/>
</dbReference>
<name>A0A2J7YZK4_STRMQ</name>
<dbReference type="RefSeq" id="WP_250850960.1">
    <property type="nucleotide sequence ID" value="NZ_LJIW01000002.1"/>
</dbReference>
<comment type="caution">
    <text evidence="7">The sequence shown here is derived from an EMBL/GenBank/DDBJ whole genome shotgun (WGS) entry which is preliminary data.</text>
</comment>
<reference evidence="7 8" key="1">
    <citation type="submission" date="2015-09" db="EMBL/GenBank/DDBJ databases">
        <title>Genome sequence, genome mining and natural product profiling of a biocontrol bacterium Streptomyces malaysiensis F913.</title>
        <authorList>
            <person name="Xu Y."/>
            <person name="Wei J."/>
            <person name="Xie J."/>
            <person name="Li T."/>
            <person name="Zhou Z."/>
        </authorList>
    </citation>
    <scope>NUCLEOTIDE SEQUENCE [LARGE SCALE GENOMIC DNA]</scope>
    <source>
        <strain evidence="7 8">F913</strain>
    </source>
</reference>